<protein>
    <submittedName>
        <fullName evidence="1">Uncharacterized protein</fullName>
    </submittedName>
</protein>
<dbReference type="EMBL" id="CP007144">
    <property type="protein sequence ID" value="AHJ95403.1"/>
    <property type="molecule type" value="Genomic_DNA"/>
</dbReference>
<gene>
    <name evidence="1" type="ORF">Hsw_PA0070</name>
</gene>
<proteinExistence type="predicted"/>
<sequence length="49" mass="5547">MGGFDFWSDEWLDLHVIDPTIGEERLNILLGPDKESEKKQAVADFLASL</sequence>
<accession>W8ES58</accession>
<dbReference type="KEGG" id="hsw:Hsw_PA0070"/>
<geneLocation type="plasmid" evidence="1 2">
    <name>pHsw1</name>
</geneLocation>
<evidence type="ECO:0000313" key="2">
    <source>
        <dbReference type="Proteomes" id="UP000019423"/>
    </source>
</evidence>
<keyword evidence="1" id="KW-0614">Plasmid</keyword>
<name>W8ES58_9BACT</name>
<evidence type="ECO:0000313" key="1">
    <source>
        <dbReference type="EMBL" id="AHJ95403.1"/>
    </source>
</evidence>
<reference evidence="1 2" key="1">
    <citation type="submission" date="2014-01" db="EMBL/GenBank/DDBJ databases">
        <title>Complete sequence of plasmid1 of ionizing-radiation resistance bacterium Hymenobacter swuensis DY53.</title>
        <authorList>
            <person name="Jung J.-H."/>
            <person name="Jeong S.-W."/>
            <person name="Joe M.-H."/>
            <person name="Cho y.-j."/>
            <person name="Kim M.-K."/>
            <person name="Lim S.-Y."/>
        </authorList>
    </citation>
    <scope>NUCLEOTIDE SEQUENCE [LARGE SCALE GENOMIC DNA]</scope>
    <source>
        <strain evidence="1 2">DY53</strain>
        <plasmid evidence="1 2">pHsw1</plasmid>
    </source>
</reference>
<dbReference type="HOGENOM" id="CLU_3136564_0_0_10"/>
<dbReference type="Proteomes" id="UP000019423">
    <property type="component" value="Plasmid pHsw1"/>
</dbReference>
<dbReference type="AlphaFoldDB" id="W8ES58"/>
<keyword evidence="2" id="KW-1185">Reference proteome</keyword>
<organism evidence="1 2">
    <name type="scientific">Hymenobacter swuensis DY53</name>
    <dbReference type="NCBI Taxonomy" id="1227739"/>
    <lineage>
        <taxon>Bacteria</taxon>
        <taxon>Pseudomonadati</taxon>
        <taxon>Bacteroidota</taxon>
        <taxon>Cytophagia</taxon>
        <taxon>Cytophagales</taxon>
        <taxon>Hymenobacteraceae</taxon>
        <taxon>Hymenobacter</taxon>
    </lineage>
</organism>